<dbReference type="EMBL" id="QJKJ01016309">
    <property type="protein sequence ID" value="RDX61169.1"/>
    <property type="molecule type" value="Genomic_DNA"/>
</dbReference>
<evidence type="ECO:0000313" key="2">
    <source>
        <dbReference type="Proteomes" id="UP000257109"/>
    </source>
</evidence>
<organism evidence="1 2">
    <name type="scientific">Mucuna pruriens</name>
    <name type="common">Velvet bean</name>
    <name type="synonym">Dolichos pruriens</name>
    <dbReference type="NCBI Taxonomy" id="157652"/>
    <lineage>
        <taxon>Eukaryota</taxon>
        <taxon>Viridiplantae</taxon>
        <taxon>Streptophyta</taxon>
        <taxon>Embryophyta</taxon>
        <taxon>Tracheophyta</taxon>
        <taxon>Spermatophyta</taxon>
        <taxon>Magnoliopsida</taxon>
        <taxon>eudicotyledons</taxon>
        <taxon>Gunneridae</taxon>
        <taxon>Pentapetalae</taxon>
        <taxon>rosids</taxon>
        <taxon>fabids</taxon>
        <taxon>Fabales</taxon>
        <taxon>Fabaceae</taxon>
        <taxon>Papilionoideae</taxon>
        <taxon>50 kb inversion clade</taxon>
        <taxon>NPAAA clade</taxon>
        <taxon>indigoferoid/millettioid clade</taxon>
        <taxon>Phaseoleae</taxon>
        <taxon>Mucuna</taxon>
    </lineage>
</organism>
<reference evidence="1" key="1">
    <citation type="submission" date="2018-05" db="EMBL/GenBank/DDBJ databases">
        <title>Draft genome of Mucuna pruriens seed.</title>
        <authorList>
            <person name="Nnadi N.E."/>
            <person name="Vos R."/>
            <person name="Hasami M.H."/>
            <person name="Devisetty U.K."/>
            <person name="Aguiy J.C."/>
        </authorList>
    </citation>
    <scope>NUCLEOTIDE SEQUENCE [LARGE SCALE GENOMIC DNA]</scope>
    <source>
        <strain evidence="1">JCA_2017</strain>
    </source>
</reference>
<protein>
    <submittedName>
        <fullName evidence="1">Uncharacterized protein</fullName>
    </submittedName>
</protein>
<feature type="non-terminal residue" evidence="1">
    <location>
        <position position="1"/>
    </location>
</feature>
<evidence type="ECO:0000313" key="1">
    <source>
        <dbReference type="EMBL" id="RDX61169.1"/>
    </source>
</evidence>
<dbReference type="AlphaFoldDB" id="A0A371E566"/>
<dbReference type="OrthoDB" id="155387at2759"/>
<comment type="caution">
    <text evidence="1">The sequence shown here is derived from an EMBL/GenBank/DDBJ whole genome shotgun (WGS) entry which is preliminary data.</text>
</comment>
<keyword evidence="2" id="KW-1185">Reference proteome</keyword>
<name>A0A371E566_MUCPR</name>
<dbReference type="Proteomes" id="UP000257109">
    <property type="component" value="Unassembled WGS sequence"/>
</dbReference>
<accession>A0A371E566</accession>
<gene>
    <name evidence="1" type="ORF">CR513_60627</name>
</gene>
<sequence>MFLVVLTPPKFDSQGNELLLEKFGVSPFATREPAERTSVNIIARTMETKAVTLIKSEIIRKS</sequence>
<proteinExistence type="predicted"/>